<organism evidence="3 4">
    <name type="scientific">Lihuaxuella thermophila</name>
    <dbReference type="NCBI Taxonomy" id="1173111"/>
    <lineage>
        <taxon>Bacteria</taxon>
        <taxon>Bacillati</taxon>
        <taxon>Bacillota</taxon>
        <taxon>Bacilli</taxon>
        <taxon>Bacillales</taxon>
        <taxon>Thermoactinomycetaceae</taxon>
        <taxon>Lihuaxuella</taxon>
    </lineage>
</organism>
<evidence type="ECO:0000313" key="3">
    <source>
        <dbReference type="EMBL" id="SEN13848.1"/>
    </source>
</evidence>
<feature type="coiled-coil region" evidence="1">
    <location>
        <begin position="3"/>
        <end position="30"/>
    </location>
</feature>
<name>A0A1H8E4Y3_9BACL</name>
<feature type="region of interest" description="Disordered" evidence="2">
    <location>
        <begin position="31"/>
        <end position="70"/>
    </location>
</feature>
<evidence type="ECO:0000256" key="1">
    <source>
        <dbReference type="SAM" id="Coils"/>
    </source>
</evidence>
<evidence type="ECO:0000256" key="2">
    <source>
        <dbReference type="SAM" id="MobiDB-lite"/>
    </source>
</evidence>
<keyword evidence="4" id="KW-1185">Reference proteome</keyword>
<dbReference type="STRING" id="1173111.SAMN05444955_106106"/>
<protein>
    <submittedName>
        <fullName evidence="3">Uncharacterized protein</fullName>
    </submittedName>
</protein>
<feature type="compositionally biased region" description="Polar residues" evidence="2">
    <location>
        <begin position="32"/>
        <end position="50"/>
    </location>
</feature>
<evidence type="ECO:0000313" key="4">
    <source>
        <dbReference type="Proteomes" id="UP000199695"/>
    </source>
</evidence>
<sequence length="70" mass="8111">MTETEMLNELTKLRDELSVLKDRLSHLEATVTERTQSQQTYQPTSVQEQLAQEIMSRPARPDQSTQYSGR</sequence>
<dbReference type="AlphaFoldDB" id="A0A1H8E4Y3"/>
<proteinExistence type="predicted"/>
<reference evidence="3 4" key="1">
    <citation type="submission" date="2016-10" db="EMBL/GenBank/DDBJ databases">
        <authorList>
            <person name="de Groot N.N."/>
        </authorList>
    </citation>
    <scope>NUCLEOTIDE SEQUENCE [LARGE SCALE GENOMIC DNA]</scope>
    <source>
        <strain evidence="3 4">DSM 46701</strain>
    </source>
</reference>
<gene>
    <name evidence="3" type="ORF">SAMN05444955_106106</name>
</gene>
<keyword evidence="1" id="KW-0175">Coiled coil</keyword>
<accession>A0A1H8E4Y3</accession>
<dbReference type="RefSeq" id="WP_089967214.1">
    <property type="nucleotide sequence ID" value="NZ_FOCQ01000006.1"/>
</dbReference>
<dbReference type="EMBL" id="FOCQ01000006">
    <property type="protein sequence ID" value="SEN13848.1"/>
    <property type="molecule type" value="Genomic_DNA"/>
</dbReference>
<dbReference type="Proteomes" id="UP000199695">
    <property type="component" value="Unassembled WGS sequence"/>
</dbReference>